<gene>
    <name evidence="1" type="ORF">GCM10010466_66620</name>
</gene>
<comment type="caution">
    <text evidence="1">The sequence shown here is derived from an EMBL/GenBank/DDBJ whole genome shotgun (WGS) entry which is preliminary data.</text>
</comment>
<dbReference type="Pfam" id="PF04250">
    <property type="entry name" value="DUF429"/>
    <property type="match status" value="1"/>
</dbReference>
<evidence type="ECO:0000313" key="1">
    <source>
        <dbReference type="EMBL" id="GAA3166514.1"/>
    </source>
</evidence>
<dbReference type="Proteomes" id="UP001500320">
    <property type="component" value="Unassembled WGS sequence"/>
</dbReference>
<sequence length="263" mass="27700">MRRALVPSYRGGMLTVGIDLAAEAVRTAVAWLDWSPGGARVRDIRIGADDDLVVEALTGADKAGVDCPFGWPDGFVDFVTAHRAGHVDVPAGTPGRVWRRELTHRVTDRVVHDLTGRRPLSVSADRIGHTAMRCAALLAELARRGLPVDRGGGGAVVEVYPAASLRCWGLPHEGYKKDLGALGRLADGLRAAAPWLDLGPYDGCCRSSDHAMDAVVAALTARAAARGLVTAPTPEQTRRARSEGWIALPSSPLAALRPGGTAG</sequence>
<name>A0ABP6P913_9ACTN</name>
<evidence type="ECO:0000313" key="2">
    <source>
        <dbReference type="Proteomes" id="UP001500320"/>
    </source>
</evidence>
<protein>
    <submittedName>
        <fullName evidence="1">DUF429 domain-containing protein</fullName>
    </submittedName>
</protein>
<keyword evidence="2" id="KW-1185">Reference proteome</keyword>
<proteinExistence type="predicted"/>
<reference evidence="2" key="1">
    <citation type="journal article" date="2019" name="Int. J. Syst. Evol. Microbiol.">
        <title>The Global Catalogue of Microorganisms (GCM) 10K type strain sequencing project: providing services to taxonomists for standard genome sequencing and annotation.</title>
        <authorList>
            <consortium name="The Broad Institute Genomics Platform"/>
            <consortium name="The Broad Institute Genome Sequencing Center for Infectious Disease"/>
            <person name="Wu L."/>
            <person name="Ma J."/>
        </authorList>
    </citation>
    <scope>NUCLEOTIDE SEQUENCE [LARGE SCALE GENOMIC DNA]</scope>
    <source>
        <strain evidence="2">JCM 9373</strain>
    </source>
</reference>
<organism evidence="1 2">
    <name type="scientific">Planomonospora alba</name>
    <dbReference type="NCBI Taxonomy" id="161354"/>
    <lineage>
        <taxon>Bacteria</taxon>
        <taxon>Bacillati</taxon>
        <taxon>Actinomycetota</taxon>
        <taxon>Actinomycetes</taxon>
        <taxon>Streptosporangiales</taxon>
        <taxon>Streptosporangiaceae</taxon>
        <taxon>Planomonospora</taxon>
    </lineage>
</organism>
<accession>A0ABP6P913</accession>
<dbReference type="InterPro" id="IPR007362">
    <property type="entry name" value="DUF429"/>
</dbReference>
<dbReference type="EMBL" id="BAAAUT010000099">
    <property type="protein sequence ID" value="GAA3166514.1"/>
    <property type="molecule type" value="Genomic_DNA"/>
</dbReference>